<dbReference type="EMBL" id="KQ086482">
    <property type="protein sequence ID" value="KLO04621.1"/>
    <property type="molecule type" value="Genomic_DNA"/>
</dbReference>
<protein>
    <submittedName>
        <fullName evidence="3">Uncharacterized protein</fullName>
    </submittedName>
</protein>
<proteinExistence type="predicted"/>
<organism evidence="3 4">
    <name type="scientific">Schizopora paradoxa</name>
    <dbReference type="NCBI Taxonomy" id="27342"/>
    <lineage>
        <taxon>Eukaryota</taxon>
        <taxon>Fungi</taxon>
        <taxon>Dikarya</taxon>
        <taxon>Basidiomycota</taxon>
        <taxon>Agaricomycotina</taxon>
        <taxon>Agaricomycetes</taxon>
        <taxon>Hymenochaetales</taxon>
        <taxon>Schizoporaceae</taxon>
        <taxon>Schizopora</taxon>
    </lineage>
</organism>
<dbReference type="Proteomes" id="UP000053477">
    <property type="component" value="Unassembled WGS sequence"/>
</dbReference>
<keyword evidence="2" id="KW-0732">Signal</keyword>
<sequence length="264" mass="29181">MQLQFLPLLLLFCCVGLVAASTLTAESALETSNGRDSFERDLKSKNLTLIAEMLDSEKREIERDVFGNIERDLSSIESTPEALNLKAEGENCSAPQASEKCIETRLEHKSPTPPIAYGKRKLGSPPKMRARQPIPQAGWLHGGSFDVESDEDEAGRDTNSYSQARVKRSKMRDTTQYSLNDSGETSKNVIADTEIGEGIESDNLDIGEDCNSVDDFARLRRIQVGIDIDNNKSTCFVEALRSGAAATLSYTFKQMRYRVKVAST</sequence>
<name>A0A0H2RID9_9AGAM</name>
<feature type="chain" id="PRO_5005201545" evidence="2">
    <location>
        <begin position="21"/>
        <end position="264"/>
    </location>
</feature>
<gene>
    <name evidence="3" type="ORF">SCHPADRAFT_896887</name>
</gene>
<reference evidence="3 4" key="1">
    <citation type="submission" date="2015-04" db="EMBL/GenBank/DDBJ databases">
        <title>Complete genome sequence of Schizopora paradoxa KUC8140, a cosmopolitan wood degrader in East Asia.</title>
        <authorList>
            <consortium name="DOE Joint Genome Institute"/>
            <person name="Min B."/>
            <person name="Park H."/>
            <person name="Jang Y."/>
            <person name="Kim J.-J."/>
            <person name="Kim K.H."/>
            <person name="Pangilinan J."/>
            <person name="Lipzen A."/>
            <person name="Riley R."/>
            <person name="Grigoriev I.V."/>
            <person name="Spatafora J.W."/>
            <person name="Choi I.-G."/>
        </authorList>
    </citation>
    <scope>NUCLEOTIDE SEQUENCE [LARGE SCALE GENOMIC DNA]</scope>
    <source>
        <strain evidence="3 4">KUC8140</strain>
    </source>
</reference>
<dbReference type="AlphaFoldDB" id="A0A0H2RID9"/>
<dbReference type="InParanoid" id="A0A0H2RID9"/>
<keyword evidence="4" id="KW-1185">Reference proteome</keyword>
<evidence type="ECO:0000313" key="3">
    <source>
        <dbReference type="EMBL" id="KLO04621.1"/>
    </source>
</evidence>
<evidence type="ECO:0000256" key="2">
    <source>
        <dbReference type="SAM" id="SignalP"/>
    </source>
</evidence>
<accession>A0A0H2RID9</accession>
<feature type="compositionally biased region" description="Polar residues" evidence="1">
    <location>
        <begin position="174"/>
        <end position="185"/>
    </location>
</feature>
<feature type="region of interest" description="Disordered" evidence="1">
    <location>
        <begin position="109"/>
        <end position="185"/>
    </location>
</feature>
<evidence type="ECO:0000256" key="1">
    <source>
        <dbReference type="SAM" id="MobiDB-lite"/>
    </source>
</evidence>
<feature type="signal peptide" evidence="2">
    <location>
        <begin position="1"/>
        <end position="20"/>
    </location>
</feature>
<evidence type="ECO:0000313" key="4">
    <source>
        <dbReference type="Proteomes" id="UP000053477"/>
    </source>
</evidence>